<dbReference type="EMBL" id="CP022535">
    <property type="protein sequence ID" value="ASP28253.1"/>
    <property type="molecule type" value="Genomic_DNA"/>
</dbReference>
<name>A0A222EPN1_9MOLU</name>
<protein>
    <submittedName>
        <fullName evidence="1">Uncharacterized protein</fullName>
    </submittedName>
</protein>
<dbReference type="RefSeq" id="WP_094048813.1">
    <property type="nucleotide sequence ID" value="NZ_CP022535.1"/>
</dbReference>
<dbReference type="OrthoDB" id="389317at2"/>
<accession>A0A222EPN1</accession>
<organism evidence="1 2">
    <name type="scientific">Spiroplasma corruscae</name>
    <dbReference type="NCBI Taxonomy" id="216934"/>
    <lineage>
        <taxon>Bacteria</taxon>
        <taxon>Bacillati</taxon>
        <taxon>Mycoplasmatota</taxon>
        <taxon>Mollicutes</taxon>
        <taxon>Entomoplasmatales</taxon>
        <taxon>Spiroplasmataceae</taxon>
        <taxon>Spiroplasma</taxon>
    </lineage>
</organism>
<reference evidence="1 2" key="1">
    <citation type="submission" date="2017-07" db="EMBL/GenBank/DDBJ databases">
        <title>Complete genome sequence of Spiroplasma corruscae EC-1 (DSM 19793).</title>
        <authorList>
            <person name="Tsai Y.-M."/>
            <person name="Lo W.-S."/>
            <person name="Kuo C.-H."/>
        </authorList>
    </citation>
    <scope>NUCLEOTIDE SEQUENCE [LARGE SCALE GENOMIC DNA]</scope>
    <source>
        <strain evidence="1 2">EC-1</strain>
    </source>
</reference>
<dbReference type="AlphaFoldDB" id="A0A222EPN1"/>
<evidence type="ECO:0000313" key="2">
    <source>
        <dbReference type="Proteomes" id="UP000203229"/>
    </source>
</evidence>
<dbReference type="Proteomes" id="UP000203229">
    <property type="component" value="Chromosome"/>
</dbReference>
<evidence type="ECO:0000313" key="1">
    <source>
        <dbReference type="EMBL" id="ASP28253.1"/>
    </source>
</evidence>
<gene>
    <name evidence="1" type="ORF">SCORR_v1c04810</name>
</gene>
<sequence>MENKIADRNYFLEKLYKDREFNNILEGLTTKEKNATLKDIEELRRILHLKRQVDKEIVKEYEEHIIVPEGTEETLIRELNVFNKQMYDDYPTYYTLEFDDLINENKKPIVVNVKVIKRPEPVPAKTYKKNILNLSEPVIQEPTQELTVDESVFNNEKLNEEKISTHKTDIIDDKVIQDKDNIFNTFKDFESKLTNNPVKIKVEHFDNLLVDYKTEGKEILDSQRDFVVDTEEQKQNIISTIKKTLKDGNYHKLNLTKSFSLSYSKFMNRLKKLKQSFITTYGSEIFSRIKDAIKEENALYENLDRSNNIKRLNLRKYKYKKKKF</sequence>
<keyword evidence="2" id="KW-1185">Reference proteome</keyword>
<dbReference type="KEGG" id="scou:SCORR_v1c04810"/>
<proteinExistence type="predicted"/>